<evidence type="ECO:0000313" key="3">
    <source>
        <dbReference type="Proteomes" id="UP000587527"/>
    </source>
</evidence>
<dbReference type="Proteomes" id="UP000587527">
    <property type="component" value="Unassembled WGS sequence"/>
</dbReference>
<proteinExistence type="predicted"/>
<dbReference type="EMBL" id="JACHMN010000001">
    <property type="protein sequence ID" value="MBB5867491.1"/>
    <property type="molecule type" value="Genomic_DNA"/>
</dbReference>
<evidence type="ECO:0000313" key="2">
    <source>
        <dbReference type="EMBL" id="MBB5867491.1"/>
    </source>
</evidence>
<dbReference type="InterPro" id="IPR050426">
    <property type="entry name" value="Glycosyltransferase_28"/>
</dbReference>
<name>A0A841BKV4_9ACTN</name>
<reference evidence="2 3" key="1">
    <citation type="submission" date="2020-08" db="EMBL/GenBank/DDBJ databases">
        <title>Sequencing the genomes of 1000 actinobacteria strains.</title>
        <authorList>
            <person name="Klenk H.-P."/>
        </authorList>
    </citation>
    <scope>NUCLEOTIDE SEQUENCE [LARGE SCALE GENOMIC DNA]</scope>
    <source>
        <strain evidence="2 3">DSM 45362</strain>
    </source>
</reference>
<dbReference type="GO" id="GO:0008194">
    <property type="term" value="F:UDP-glycosyltransferase activity"/>
    <property type="evidence" value="ECO:0007669"/>
    <property type="project" value="InterPro"/>
</dbReference>
<dbReference type="InterPro" id="IPR002213">
    <property type="entry name" value="UDP_glucos_trans"/>
</dbReference>
<feature type="domain" description="Erythromycin biosynthesis protein CIII-like C-terminal" evidence="1">
    <location>
        <begin position="274"/>
        <end position="412"/>
    </location>
</feature>
<dbReference type="FunFam" id="3.40.50.2000:FF:000072">
    <property type="entry name" value="Glycosyl transferase"/>
    <property type="match status" value="1"/>
</dbReference>
<dbReference type="Pfam" id="PF06722">
    <property type="entry name" value="EryCIII-like_C"/>
    <property type="match status" value="1"/>
</dbReference>
<comment type="caution">
    <text evidence="2">The sequence shown here is derived from an EMBL/GenBank/DDBJ whole genome shotgun (WGS) entry which is preliminary data.</text>
</comment>
<dbReference type="AlphaFoldDB" id="A0A841BKV4"/>
<dbReference type="SUPFAM" id="SSF53756">
    <property type="entry name" value="UDP-Glycosyltransferase/glycogen phosphorylase"/>
    <property type="match status" value="1"/>
</dbReference>
<dbReference type="PANTHER" id="PTHR48050">
    <property type="entry name" value="STEROL 3-BETA-GLUCOSYLTRANSFERASE"/>
    <property type="match status" value="1"/>
</dbReference>
<dbReference type="GO" id="GO:0017000">
    <property type="term" value="P:antibiotic biosynthetic process"/>
    <property type="evidence" value="ECO:0007669"/>
    <property type="project" value="UniProtKB-ARBA"/>
</dbReference>
<dbReference type="RefSeq" id="WP_184832271.1">
    <property type="nucleotide sequence ID" value="NZ_JACHMN010000001.1"/>
</dbReference>
<dbReference type="PANTHER" id="PTHR48050:SF13">
    <property type="entry name" value="STEROL 3-BETA-GLUCOSYLTRANSFERASE UGT80A2"/>
    <property type="match status" value="1"/>
</dbReference>
<evidence type="ECO:0000259" key="1">
    <source>
        <dbReference type="Pfam" id="PF06722"/>
    </source>
</evidence>
<dbReference type="CDD" id="cd03784">
    <property type="entry name" value="GT1_Gtf-like"/>
    <property type="match status" value="1"/>
</dbReference>
<gene>
    <name evidence="2" type="ORF">F4553_000870</name>
</gene>
<keyword evidence="2" id="KW-0808">Transferase</keyword>
<protein>
    <submittedName>
        <fullName evidence="2">MGT family glycosyltransferase</fullName>
    </submittedName>
</protein>
<dbReference type="InterPro" id="IPR010610">
    <property type="entry name" value="EryCIII-like_C"/>
</dbReference>
<dbReference type="Gene3D" id="3.40.50.2000">
    <property type="entry name" value="Glycogen Phosphorylase B"/>
    <property type="match status" value="2"/>
</dbReference>
<sequence>MARVLICGFPQPGHFRPMLSIARRLLSRGHEVCYYTSGIREEEVRAAGMDFEPFRSAAAAFDELGAGFTSSSVKDVKDMIRRVVVAPAAGYIADISDVLRRRPADVLVVDLAITGPGWLYETGNAPPWATVNLALYADSDPNAPPFGLGMRFRSGTYGRMRNGTLRWIVDRIFFREVMTELNALRRSHGLEPAAVLSAATMSPLLYVQAGSLAAEYPRRRIPPQVHFVGVIDESRDRFDPPQWWHEVAESTRPVVHVTQGTVATQAESLLIPAMRALADDDVLVVATTGGPDVATLGAVPRNARVAPLIPHSALLPHVTVMITNGGYGAMQTALAHGIPLVMAGTSEDKPDACARVEYVGAGIDLRTATPDDASIRDAVLRVLHDPRFRAGAETVAADLARHHGAAEAAALIENLAAARRPVLRQEHGDGTPRAG</sequence>
<organism evidence="2 3">
    <name type="scientific">Allocatelliglobosispora scoriae</name>
    <dbReference type="NCBI Taxonomy" id="643052"/>
    <lineage>
        <taxon>Bacteria</taxon>
        <taxon>Bacillati</taxon>
        <taxon>Actinomycetota</taxon>
        <taxon>Actinomycetes</taxon>
        <taxon>Micromonosporales</taxon>
        <taxon>Micromonosporaceae</taxon>
        <taxon>Allocatelliglobosispora</taxon>
    </lineage>
</organism>
<accession>A0A841BKV4</accession>
<keyword evidence="3" id="KW-1185">Reference proteome</keyword>
<dbReference type="GO" id="GO:0016758">
    <property type="term" value="F:hexosyltransferase activity"/>
    <property type="evidence" value="ECO:0007669"/>
    <property type="project" value="UniProtKB-ARBA"/>
</dbReference>